<gene>
    <name evidence="1" type="ORF">CRECT_0879</name>
</gene>
<accession>A0A6G5QLT9</accession>
<protein>
    <submittedName>
        <fullName evidence="1">Putative lipid-binding protein (SYLF/DUF500 domain)</fullName>
    </submittedName>
</protein>
<dbReference type="AlphaFoldDB" id="A0A6G5QLT9"/>
<organism evidence="1 2">
    <name type="scientific">Campylobacter rectus</name>
    <name type="common">Wolinella recta</name>
    <dbReference type="NCBI Taxonomy" id="203"/>
    <lineage>
        <taxon>Bacteria</taxon>
        <taxon>Pseudomonadati</taxon>
        <taxon>Campylobacterota</taxon>
        <taxon>Epsilonproteobacteria</taxon>
        <taxon>Campylobacterales</taxon>
        <taxon>Campylobacteraceae</taxon>
        <taxon>Campylobacter</taxon>
    </lineage>
</organism>
<dbReference type="EMBL" id="CP012543">
    <property type="protein sequence ID" value="QCD46557.1"/>
    <property type="molecule type" value="Genomic_DNA"/>
</dbReference>
<name>A0A6G5QLT9_CAMRE</name>
<dbReference type="Pfam" id="PF04366">
    <property type="entry name" value="Ysc84"/>
    <property type="match status" value="1"/>
</dbReference>
<dbReference type="CDD" id="cd11524">
    <property type="entry name" value="SYLF"/>
    <property type="match status" value="1"/>
</dbReference>
<proteinExistence type="predicted"/>
<reference evidence="1 2" key="1">
    <citation type="submission" date="2016-07" db="EMBL/GenBank/DDBJ databases">
        <title>Comparative genomics of the Campylobacter concisus group.</title>
        <authorList>
            <person name="Miller W.G."/>
            <person name="Yee E."/>
            <person name="Chapman M.H."/>
            <person name="Huynh S."/>
            <person name="Bono J.L."/>
            <person name="On S.L.W."/>
            <person name="StLeger J."/>
            <person name="Foster G."/>
            <person name="Parker C.T."/>
        </authorList>
    </citation>
    <scope>NUCLEOTIDE SEQUENCE [LARGE SCALE GENOMIC DNA]</scope>
    <source>
        <strain evidence="1 2">ATCC 33238</strain>
    </source>
</reference>
<dbReference type="KEGG" id="crx:CRECT_0879"/>
<evidence type="ECO:0000313" key="1">
    <source>
        <dbReference type="EMBL" id="QCD46557.1"/>
    </source>
</evidence>
<evidence type="ECO:0000313" key="2">
    <source>
        <dbReference type="Proteomes" id="UP000502377"/>
    </source>
</evidence>
<dbReference type="InterPro" id="IPR007461">
    <property type="entry name" value="Ysc84_actin-binding"/>
</dbReference>
<dbReference type="RefSeq" id="WP_004320868.1">
    <property type="nucleotide sequence ID" value="NZ_CAJPTG010000111.1"/>
</dbReference>
<dbReference type="Proteomes" id="UP000502377">
    <property type="component" value="Chromosome"/>
</dbReference>
<sequence length="196" mass="20703">MRKILLTIFCVLALGANDELVLNASNSFITTMRKNADAPTKALLQKAKAVIVFPSITKIGFVLGGMHGKGVMLVGNPYSPGEMLTVSVSGGSIGLQVGYENSSLVLFILKDSLVADIKDAKITINADASFAFADAGKFYGKVSDFSFTSDIYAYTNNDGFFAGASFGGAVIAKTSDAPLRMDSYGYNALMSAISKY</sequence>